<dbReference type="EMBL" id="CAEZYQ010000002">
    <property type="protein sequence ID" value="CAB4730653.1"/>
    <property type="molecule type" value="Genomic_DNA"/>
</dbReference>
<evidence type="ECO:0000259" key="2">
    <source>
        <dbReference type="Pfam" id="PF14530"/>
    </source>
</evidence>
<reference evidence="3" key="1">
    <citation type="submission" date="2020-05" db="EMBL/GenBank/DDBJ databases">
        <authorList>
            <person name="Chiriac C."/>
            <person name="Salcher M."/>
            <person name="Ghai R."/>
            <person name="Kavagutti S V."/>
        </authorList>
    </citation>
    <scope>NUCLEOTIDE SEQUENCE</scope>
</reference>
<accession>A0A6J6S7J0</accession>
<feature type="region of interest" description="Disordered" evidence="1">
    <location>
        <begin position="99"/>
        <end position="120"/>
    </location>
</feature>
<feature type="region of interest" description="Disordered" evidence="1">
    <location>
        <begin position="171"/>
        <end position="191"/>
    </location>
</feature>
<dbReference type="PROSITE" id="PS51257">
    <property type="entry name" value="PROKAR_LIPOPROTEIN"/>
    <property type="match status" value="1"/>
</dbReference>
<feature type="compositionally biased region" description="Low complexity" evidence="1">
    <location>
        <begin position="38"/>
        <end position="53"/>
    </location>
</feature>
<organism evidence="3">
    <name type="scientific">freshwater metagenome</name>
    <dbReference type="NCBI Taxonomy" id="449393"/>
    <lineage>
        <taxon>unclassified sequences</taxon>
        <taxon>metagenomes</taxon>
        <taxon>ecological metagenomes</taxon>
    </lineage>
</organism>
<evidence type="ECO:0000313" key="3">
    <source>
        <dbReference type="EMBL" id="CAB4730653.1"/>
    </source>
</evidence>
<dbReference type="Gene3D" id="1.20.1260.10">
    <property type="match status" value="1"/>
</dbReference>
<dbReference type="Pfam" id="PF14530">
    <property type="entry name" value="DUF4439"/>
    <property type="match status" value="1"/>
</dbReference>
<protein>
    <submittedName>
        <fullName evidence="3">Unannotated protein</fullName>
    </submittedName>
</protein>
<name>A0A6J6S7J0_9ZZZZ</name>
<dbReference type="InterPro" id="IPR012347">
    <property type="entry name" value="Ferritin-like"/>
</dbReference>
<dbReference type="AlphaFoldDB" id="A0A6J6S7J0"/>
<feature type="domain" description="DUF4439" evidence="2">
    <location>
        <begin position="197"/>
        <end position="329"/>
    </location>
</feature>
<feature type="region of interest" description="Disordered" evidence="1">
    <location>
        <begin position="27"/>
        <end position="55"/>
    </location>
</feature>
<sequence>MPSARPAPSRRAALAAVGLVAGITTVACGRDEDDPRGSRSGSSSRSSRGPSVAADDEAVVDGARTDLLALDLLVAATRRRHRPLRGRLADLQRTHRAQLTALDPDGAAAAPARRPRVGGDPTAALASLLREEERLQRRMVTWSVAADSGPLARLLAAVAAGTAQQVALLAPGDGADRARTQRPEGPGRAAGPEGLDALQRVLASEHAAVWVLGSVGAATSMSATPDLFERLSGAHDSHRARRDLLAAALLAQGAEPVQSEAAYVVPEDLSSPAAAAEAAVRVERSSATAWAFLVASSTGATRRWAAQALTSVAVSAVGLGGDSEPLPGAGDLST</sequence>
<dbReference type="InterPro" id="IPR009078">
    <property type="entry name" value="Ferritin-like_SF"/>
</dbReference>
<feature type="compositionally biased region" description="Low complexity" evidence="1">
    <location>
        <begin position="103"/>
        <end position="120"/>
    </location>
</feature>
<dbReference type="SUPFAM" id="SSF47240">
    <property type="entry name" value="Ferritin-like"/>
    <property type="match status" value="1"/>
</dbReference>
<proteinExistence type="predicted"/>
<gene>
    <name evidence="3" type="ORF">UFOPK2761_00481</name>
</gene>
<evidence type="ECO:0000256" key="1">
    <source>
        <dbReference type="SAM" id="MobiDB-lite"/>
    </source>
</evidence>
<dbReference type="InterPro" id="IPR029447">
    <property type="entry name" value="DUF4439"/>
</dbReference>